<comment type="caution">
    <text evidence="2">The sequence shown here is derived from an EMBL/GenBank/DDBJ whole genome shotgun (WGS) entry which is preliminary data.</text>
</comment>
<evidence type="ECO:0000313" key="3">
    <source>
        <dbReference type="Proteomes" id="UP000663827"/>
    </source>
</evidence>
<protein>
    <submittedName>
        <fullName evidence="2">Uncharacterized protein</fullName>
    </submittedName>
</protein>
<dbReference type="EMBL" id="CAJNJQ010002757">
    <property type="protein sequence ID" value="CAE7184212.1"/>
    <property type="molecule type" value="Genomic_DNA"/>
</dbReference>
<dbReference type="AlphaFoldDB" id="A0A8H3E858"/>
<evidence type="ECO:0000256" key="1">
    <source>
        <dbReference type="SAM" id="MobiDB-lite"/>
    </source>
</evidence>
<name>A0A8H3E858_9AGAM</name>
<dbReference type="Proteomes" id="UP000663827">
    <property type="component" value="Unassembled WGS sequence"/>
</dbReference>
<organism evidence="2 3">
    <name type="scientific">Rhizoctonia solani</name>
    <dbReference type="NCBI Taxonomy" id="456999"/>
    <lineage>
        <taxon>Eukaryota</taxon>
        <taxon>Fungi</taxon>
        <taxon>Dikarya</taxon>
        <taxon>Basidiomycota</taxon>
        <taxon>Agaricomycotina</taxon>
        <taxon>Agaricomycetes</taxon>
        <taxon>Cantharellales</taxon>
        <taxon>Ceratobasidiaceae</taxon>
        <taxon>Rhizoctonia</taxon>
    </lineage>
</organism>
<sequence>MKKLREIKNRSKVKIKKILGIDEPPTRPSTPIQPGNAGDTVPPTDRITPPGPCGPSVETSHTAPGVDQVPSHTPSIHTSALASNLSSAPAHHCEESQSLVVEQGPATSPSALAQPQAPARLASRTSGLEMAPSAAKTSGRDKASPSTGTGLWSEAKSEAWTGFKSFLDTISQAASISGLGPIKTVAEGFADCIGIFEDVGQSRKDYDELRLQLDSIFGELSQYISASPVITISIQSICGSI</sequence>
<reference evidence="2" key="1">
    <citation type="submission" date="2021-01" db="EMBL/GenBank/DDBJ databases">
        <authorList>
            <person name="Kaushik A."/>
        </authorList>
    </citation>
    <scope>NUCLEOTIDE SEQUENCE</scope>
    <source>
        <strain evidence="2">AG5</strain>
    </source>
</reference>
<feature type="region of interest" description="Disordered" evidence="1">
    <location>
        <begin position="15"/>
        <end position="151"/>
    </location>
</feature>
<gene>
    <name evidence="2" type="ORF">RDB_LOCUS120473</name>
</gene>
<proteinExistence type="predicted"/>
<accession>A0A8H3E858</accession>
<feature type="compositionally biased region" description="Low complexity" evidence="1">
    <location>
        <begin position="79"/>
        <end position="90"/>
    </location>
</feature>
<evidence type="ECO:0000313" key="2">
    <source>
        <dbReference type="EMBL" id="CAE7184212.1"/>
    </source>
</evidence>
<feature type="compositionally biased region" description="Low complexity" evidence="1">
    <location>
        <begin position="105"/>
        <end position="124"/>
    </location>
</feature>